<evidence type="ECO:0000313" key="3">
    <source>
        <dbReference type="EMBL" id="TVU24144.1"/>
    </source>
</evidence>
<dbReference type="Pfam" id="PF14291">
    <property type="entry name" value="DUF4371"/>
    <property type="match status" value="1"/>
</dbReference>
<dbReference type="Gene3D" id="3.30.710.10">
    <property type="entry name" value="Potassium Channel Kv1.1, Chain A"/>
    <property type="match status" value="1"/>
</dbReference>
<dbReference type="InterPro" id="IPR025398">
    <property type="entry name" value="DUF4371"/>
</dbReference>
<dbReference type="GO" id="GO:0046983">
    <property type="term" value="F:protein dimerization activity"/>
    <property type="evidence" value="ECO:0007669"/>
    <property type="project" value="InterPro"/>
</dbReference>
<organism evidence="3 4">
    <name type="scientific">Eragrostis curvula</name>
    <name type="common">weeping love grass</name>
    <dbReference type="NCBI Taxonomy" id="38414"/>
    <lineage>
        <taxon>Eukaryota</taxon>
        <taxon>Viridiplantae</taxon>
        <taxon>Streptophyta</taxon>
        <taxon>Embryophyta</taxon>
        <taxon>Tracheophyta</taxon>
        <taxon>Spermatophyta</taxon>
        <taxon>Magnoliopsida</taxon>
        <taxon>Liliopsida</taxon>
        <taxon>Poales</taxon>
        <taxon>Poaceae</taxon>
        <taxon>PACMAD clade</taxon>
        <taxon>Chloridoideae</taxon>
        <taxon>Eragrostideae</taxon>
        <taxon>Eragrostidinae</taxon>
        <taxon>Eragrostis</taxon>
    </lineage>
</organism>
<dbReference type="Pfam" id="PF05699">
    <property type="entry name" value="Dimer_Tnp_hAT"/>
    <property type="match status" value="1"/>
</dbReference>
<comment type="caution">
    <text evidence="3">The sequence shown here is derived from an EMBL/GenBank/DDBJ whole genome shotgun (WGS) entry which is preliminary data.</text>
</comment>
<evidence type="ECO:0000256" key="1">
    <source>
        <dbReference type="ARBA" id="ARBA00004906"/>
    </source>
</evidence>
<dbReference type="InterPro" id="IPR008906">
    <property type="entry name" value="HATC_C_dom"/>
</dbReference>
<dbReference type="Proteomes" id="UP000324897">
    <property type="component" value="Chromosome 2"/>
</dbReference>
<name>A0A5J9UL24_9POAL</name>
<dbReference type="PROSITE" id="PS50097">
    <property type="entry name" value="BTB"/>
    <property type="match status" value="1"/>
</dbReference>
<sequence length="912" mass="103583">MTHERDVLVHNPNSKEQAALVGLGAVSISNQAIMSSTRNRKYDSGFEKRKKKQRLEAAAQCHKGDMDRFVVKAPQFDSENQTTELEAQVEENQGQEDGNIGVQLEARVEEIGQGDDANIADEVNGSTDDVDTSFQTDIFDPRMWDALDSKMIDISLQKGPKRDLSITKGPKDKTSRRFSATAYTRVHPNGEMSDRKWLVYRKELDKVFCFGCKLLRKGLGKGQLVNEGLNDWHHLTHRLKEHEVTQRELEKERDHWRKVLYRLILIVKFLAEHNLAFRGTNCKLNQDNNGNFLGLIEMIAEFDPIMQQHVQRITNDEMRVHFLGPSIQNELISLLATAIRSEILRKIKEAKYFSVLIDCTPDASHQEQMSLIIRYVDASSGPISVEESFLGFLDVNDTSGQGLFDVLKDELKNLDLDLDNVRGQGYDNGSNMKGKHKGVQKKFLDTNPRAFYSACSRHSLNLTLCDMAKSCEKAKNFFGVIQRIYQTFAKSTKKWQILKDNITGYTLKSLSCTRWESRVDREALLQVAESDNDPLTSSEAKSLADNELGDFEFLLAVIIWYEILSAVNLVSKQLQAKDMIIDIATERVQGLISFFNKYRENGFPQALEAATEVALDMGIDPVFRTKRKIKRKRQFDETTNDESTVTQSAQESFRVNYFIAVVDQAIASLTTRFEQYQGFEKIFGFLFTSNKLCSLDDKSLFSSCINLEAALKSGEKSDIDGKELFVELKLVRDLIKESMGPLDILKYLKQLGCFPNAVIAYRILLTVPVTVASAERSFSKLKLLKSYLRSTMTQERVNALATIALESVLLEQIKAPFPVSPLGLKNSEMALLRDDLDGKVEGDVKFKVGRKTFTAHRSILAFRSSVFMAELFGTMKKKKAAATVHINDMEPRVFKAFLHFIYTCVSHYPYYY</sequence>
<dbReference type="OrthoDB" id="679913at2759"/>
<dbReference type="PANTHER" id="PTHR45749">
    <property type="match status" value="1"/>
</dbReference>
<dbReference type="EMBL" id="RWGY01000013">
    <property type="protein sequence ID" value="TVU24144.1"/>
    <property type="molecule type" value="Genomic_DNA"/>
</dbReference>
<evidence type="ECO:0000259" key="2">
    <source>
        <dbReference type="PROSITE" id="PS50097"/>
    </source>
</evidence>
<accession>A0A5J9UL24</accession>
<dbReference type="Pfam" id="PF00651">
    <property type="entry name" value="BTB"/>
    <property type="match status" value="1"/>
</dbReference>
<protein>
    <recommendedName>
        <fullName evidence="2">BTB domain-containing protein</fullName>
    </recommendedName>
</protein>
<proteinExistence type="predicted"/>
<dbReference type="AlphaFoldDB" id="A0A5J9UL24"/>
<keyword evidence="4" id="KW-1185">Reference proteome</keyword>
<dbReference type="SUPFAM" id="SSF54695">
    <property type="entry name" value="POZ domain"/>
    <property type="match status" value="1"/>
</dbReference>
<feature type="domain" description="BTB" evidence="2">
    <location>
        <begin position="842"/>
        <end position="903"/>
    </location>
</feature>
<dbReference type="SUPFAM" id="SSF53098">
    <property type="entry name" value="Ribonuclease H-like"/>
    <property type="match status" value="1"/>
</dbReference>
<reference evidence="3 4" key="1">
    <citation type="journal article" date="2019" name="Sci. Rep.">
        <title>A high-quality genome of Eragrostis curvula grass provides insights into Poaceae evolution and supports new strategies to enhance forage quality.</title>
        <authorList>
            <person name="Carballo J."/>
            <person name="Santos B.A.C.M."/>
            <person name="Zappacosta D."/>
            <person name="Garbus I."/>
            <person name="Selva J.P."/>
            <person name="Gallo C.A."/>
            <person name="Diaz A."/>
            <person name="Albertini E."/>
            <person name="Caccamo M."/>
            <person name="Echenique V."/>
        </authorList>
    </citation>
    <scope>NUCLEOTIDE SEQUENCE [LARGE SCALE GENOMIC DNA]</scope>
    <source>
        <strain evidence="4">cv. Victoria</strain>
        <tissue evidence="3">Leaf</tissue>
    </source>
</reference>
<dbReference type="PANTHER" id="PTHR45749:SF35">
    <property type="entry name" value="AC-LIKE TRANSPOSASE-RELATED"/>
    <property type="match status" value="1"/>
</dbReference>
<dbReference type="Gramene" id="TVU24144">
    <property type="protein sequence ID" value="TVU24144"/>
    <property type="gene ID" value="EJB05_26545"/>
</dbReference>
<dbReference type="InterPro" id="IPR011333">
    <property type="entry name" value="SKP1/BTB/POZ_sf"/>
</dbReference>
<dbReference type="InterPro" id="IPR012337">
    <property type="entry name" value="RNaseH-like_sf"/>
</dbReference>
<feature type="non-terminal residue" evidence="3">
    <location>
        <position position="1"/>
    </location>
</feature>
<evidence type="ECO:0000313" key="4">
    <source>
        <dbReference type="Proteomes" id="UP000324897"/>
    </source>
</evidence>
<comment type="pathway">
    <text evidence="1">Protein modification; protein ubiquitination.</text>
</comment>
<dbReference type="InterPro" id="IPR000210">
    <property type="entry name" value="BTB/POZ_dom"/>
</dbReference>
<gene>
    <name evidence="3" type="ORF">EJB05_26545</name>
</gene>